<dbReference type="EMBL" id="JBEDNZ010000006">
    <property type="protein sequence ID" value="KAL0841141.1"/>
    <property type="molecule type" value="Genomic_DNA"/>
</dbReference>
<dbReference type="AlphaFoldDB" id="A0ABD0TDC8"/>
<evidence type="ECO:0000256" key="3">
    <source>
        <dbReference type="ARBA" id="ARBA00022989"/>
    </source>
</evidence>
<evidence type="ECO:0000259" key="6">
    <source>
        <dbReference type="PROSITE" id="PS51469"/>
    </source>
</evidence>
<feature type="transmembrane region" description="Helical" evidence="5">
    <location>
        <begin position="93"/>
        <end position="112"/>
    </location>
</feature>
<accession>A0ABD0TDC8</accession>
<sequence>MVMITRSAYRKACESSNSSDISQNNIIPPWCSSGKVSERRARKLPTWEIRSSYPVRENIWEYLHADAQRVISKRKRSHCNCKEKTKRTNGKNVAILFAFLIIAVALMASIWITNIPKINLLTKVIQGDKLVSLLGVARQTEISEECCYRMKYLVEELFKTQQALRHTLRVRRTMMISTQITRAVNAEVDRKYIEGASVTKGSDTKEWGGQVALWGVVPLWRAAPPPDIVLARRKPTPSDCWPFSGSHGEILIELPQYIHVNYISVEHIRPDAARSAPKDFTLYGVLENGTLVNTVEGEYQNKGAAKQYFRCNWSKPLKHLIFRVLSNQGNSKYTCVYRIHLYSK</sequence>
<dbReference type="PANTHER" id="PTHR12911:SF8">
    <property type="entry name" value="KLAROID PROTEIN-RELATED"/>
    <property type="match status" value="1"/>
</dbReference>
<name>A0ABD0TDC8_LOXSC</name>
<comment type="subcellular location">
    <subcellularLocation>
        <location evidence="1">Membrane</location>
    </subcellularLocation>
</comment>
<evidence type="ECO:0000256" key="5">
    <source>
        <dbReference type="SAM" id="Phobius"/>
    </source>
</evidence>
<dbReference type="Gene3D" id="2.60.120.260">
    <property type="entry name" value="Galactose-binding domain-like"/>
    <property type="match status" value="1"/>
</dbReference>
<feature type="domain" description="SUN" evidence="6">
    <location>
        <begin position="185"/>
        <end position="344"/>
    </location>
</feature>
<dbReference type="GO" id="GO:0016020">
    <property type="term" value="C:membrane"/>
    <property type="evidence" value="ECO:0007669"/>
    <property type="project" value="UniProtKB-SubCell"/>
</dbReference>
<evidence type="ECO:0000313" key="7">
    <source>
        <dbReference type="EMBL" id="KAL0841141.1"/>
    </source>
</evidence>
<reference evidence="7 8" key="1">
    <citation type="submission" date="2024-06" db="EMBL/GenBank/DDBJ databases">
        <title>A chromosome-level genome assembly of beet webworm, Loxostege sticticalis.</title>
        <authorList>
            <person name="Zhang Y."/>
        </authorList>
    </citation>
    <scope>NUCLEOTIDE SEQUENCE [LARGE SCALE GENOMIC DNA]</scope>
    <source>
        <strain evidence="7">AQ028</strain>
        <tissue evidence="7">Male pupae</tissue>
    </source>
</reference>
<keyword evidence="3 5" id="KW-1133">Transmembrane helix</keyword>
<evidence type="ECO:0000256" key="2">
    <source>
        <dbReference type="ARBA" id="ARBA00022692"/>
    </source>
</evidence>
<dbReference type="InterPro" id="IPR045119">
    <property type="entry name" value="SUN1-5"/>
</dbReference>
<evidence type="ECO:0000313" key="8">
    <source>
        <dbReference type="Proteomes" id="UP001549921"/>
    </source>
</evidence>
<evidence type="ECO:0000256" key="1">
    <source>
        <dbReference type="ARBA" id="ARBA00004370"/>
    </source>
</evidence>
<dbReference type="Pfam" id="PF07738">
    <property type="entry name" value="Sad1_UNC"/>
    <property type="match status" value="1"/>
</dbReference>
<keyword evidence="4 5" id="KW-0472">Membrane</keyword>
<dbReference type="Proteomes" id="UP001549921">
    <property type="component" value="Unassembled WGS sequence"/>
</dbReference>
<evidence type="ECO:0000256" key="4">
    <source>
        <dbReference type="ARBA" id="ARBA00023136"/>
    </source>
</evidence>
<dbReference type="GO" id="GO:0005635">
    <property type="term" value="C:nuclear envelope"/>
    <property type="evidence" value="ECO:0007669"/>
    <property type="project" value="UniProtKB-ARBA"/>
</dbReference>
<dbReference type="PANTHER" id="PTHR12911">
    <property type="entry name" value="SAD1/UNC-84-LIKE PROTEIN-RELATED"/>
    <property type="match status" value="1"/>
</dbReference>
<dbReference type="InterPro" id="IPR012919">
    <property type="entry name" value="SUN_dom"/>
</dbReference>
<comment type="caution">
    <text evidence="7">The sequence shown here is derived from an EMBL/GenBank/DDBJ whole genome shotgun (WGS) entry which is preliminary data.</text>
</comment>
<organism evidence="7 8">
    <name type="scientific">Loxostege sticticalis</name>
    <name type="common">Beet webworm moth</name>
    <dbReference type="NCBI Taxonomy" id="481309"/>
    <lineage>
        <taxon>Eukaryota</taxon>
        <taxon>Metazoa</taxon>
        <taxon>Ecdysozoa</taxon>
        <taxon>Arthropoda</taxon>
        <taxon>Hexapoda</taxon>
        <taxon>Insecta</taxon>
        <taxon>Pterygota</taxon>
        <taxon>Neoptera</taxon>
        <taxon>Endopterygota</taxon>
        <taxon>Lepidoptera</taxon>
        <taxon>Glossata</taxon>
        <taxon>Ditrysia</taxon>
        <taxon>Pyraloidea</taxon>
        <taxon>Crambidae</taxon>
        <taxon>Pyraustinae</taxon>
        <taxon>Loxostege</taxon>
    </lineage>
</organism>
<proteinExistence type="predicted"/>
<gene>
    <name evidence="7" type="ORF">ABMA28_014889</name>
</gene>
<keyword evidence="2 5" id="KW-0812">Transmembrane</keyword>
<protein>
    <recommendedName>
        <fullName evidence="6">SUN domain-containing protein</fullName>
    </recommendedName>
</protein>
<dbReference type="PROSITE" id="PS51469">
    <property type="entry name" value="SUN"/>
    <property type="match status" value="1"/>
</dbReference>